<gene>
    <name evidence="2" type="ORF">FNK824_LOCUS41578</name>
</gene>
<protein>
    <recommendedName>
        <fullName evidence="1">Peptidase M1 membrane alanine aminopeptidase domain-containing protein</fullName>
    </recommendedName>
</protein>
<dbReference type="GO" id="GO:0043171">
    <property type="term" value="P:peptide catabolic process"/>
    <property type="evidence" value="ECO:0007669"/>
    <property type="project" value="TreeGrafter"/>
</dbReference>
<dbReference type="Pfam" id="PF01433">
    <property type="entry name" value="Peptidase_M1"/>
    <property type="match status" value="1"/>
</dbReference>
<dbReference type="InterPro" id="IPR014782">
    <property type="entry name" value="Peptidase_M1_dom"/>
</dbReference>
<dbReference type="GO" id="GO:0008270">
    <property type="term" value="F:zinc ion binding"/>
    <property type="evidence" value="ECO:0007669"/>
    <property type="project" value="InterPro"/>
</dbReference>
<evidence type="ECO:0000313" key="3">
    <source>
        <dbReference type="Proteomes" id="UP000663874"/>
    </source>
</evidence>
<dbReference type="InterPro" id="IPR050344">
    <property type="entry name" value="Peptidase_M1_aminopeptidases"/>
</dbReference>
<dbReference type="Proteomes" id="UP000663874">
    <property type="component" value="Unassembled WGS sequence"/>
</dbReference>
<evidence type="ECO:0000259" key="1">
    <source>
        <dbReference type="Pfam" id="PF01433"/>
    </source>
</evidence>
<evidence type="ECO:0000313" key="2">
    <source>
        <dbReference type="EMBL" id="CAF4328063.1"/>
    </source>
</evidence>
<dbReference type="GO" id="GO:0070006">
    <property type="term" value="F:metalloaminopeptidase activity"/>
    <property type="evidence" value="ECO:0007669"/>
    <property type="project" value="TreeGrafter"/>
</dbReference>
<dbReference type="InterPro" id="IPR027268">
    <property type="entry name" value="Peptidase_M4/M1_CTD_sf"/>
</dbReference>
<feature type="domain" description="Peptidase M1 membrane alanine aminopeptidase" evidence="1">
    <location>
        <begin position="1"/>
        <end position="49"/>
    </location>
</feature>
<dbReference type="SUPFAM" id="SSF55486">
    <property type="entry name" value="Metalloproteases ('zincins'), catalytic domain"/>
    <property type="match status" value="1"/>
</dbReference>
<name>A0A820JM03_9BILA</name>
<dbReference type="PANTHER" id="PTHR11533:SF174">
    <property type="entry name" value="PUROMYCIN-SENSITIVE AMINOPEPTIDASE-RELATED"/>
    <property type="match status" value="1"/>
</dbReference>
<dbReference type="Gene3D" id="1.10.390.10">
    <property type="entry name" value="Neutral Protease Domain 2"/>
    <property type="match status" value="1"/>
</dbReference>
<dbReference type="PANTHER" id="PTHR11533">
    <property type="entry name" value="PROTEASE M1 ZINC METALLOPROTEASE"/>
    <property type="match status" value="1"/>
</dbReference>
<accession>A0A820JM03</accession>
<sequence length="49" mass="5624">LIIYSETGLLFDENKGSTLQQRRVTVLVAHEIAHQWFGNLVSPAWWGEL</sequence>
<dbReference type="GO" id="GO:0016020">
    <property type="term" value="C:membrane"/>
    <property type="evidence" value="ECO:0007669"/>
    <property type="project" value="TreeGrafter"/>
</dbReference>
<proteinExistence type="predicted"/>
<dbReference type="AlphaFoldDB" id="A0A820JM03"/>
<dbReference type="GO" id="GO:0005737">
    <property type="term" value="C:cytoplasm"/>
    <property type="evidence" value="ECO:0007669"/>
    <property type="project" value="TreeGrafter"/>
</dbReference>
<feature type="non-terminal residue" evidence="2">
    <location>
        <position position="1"/>
    </location>
</feature>
<dbReference type="GO" id="GO:0042277">
    <property type="term" value="F:peptide binding"/>
    <property type="evidence" value="ECO:0007669"/>
    <property type="project" value="TreeGrafter"/>
</dbReference>
<comment type="caution">
    <text evidence="2">The sequence shown here is derived from an EMBL/GenBank/DDBJ whole genome shotgun (WGS) entry which is preliminary data.</text>
</comment>
<dbReference type="EMBL" id="CAJOBE010041616">
    <property type="protein sequence ID" value="CAF4328063.1"/>
    <property type="molecule type" value="Genomic_DNA"/>
</dbReference>
<organism evidence="2 3">
    <name type="scientific">Rotaria sordida</name>
    <dbReference type="NCBI Taxonomy" id="392033"/>
    <lineage>
        <taxon>Eukaryota</taxon>
        <taxon>Metazoa</taxon>
        <taxon>Spiralia</taxon>
        <taxon>Gnathifera</taxon>
        <taxon>Rotifera</taxon>
        <taxon>Eurotatoria</taxon>
        <taxon>Bdelloidea</taxon>
        <taxon>Philodinida</taxon>
        <taxon>Philodinidae</taxon>
        <taxon>Rotaria</taxon>
    </lineage>
</organism>
<dbReference type="GO" id="GO:0005615">
    <property type="term" value="C:extracellular space"/>
    <property type="evidence" value="ECO:0007669"/>
    <property type="project" value="TreeGrafter"/>
</dbReference>
<dbReference type="GO" id="GO:0006508">
    <property type="term" value="P:proteolysis"/>
    <property type="evidence" value="ECO:0007669"/>
    <property type="project" value="TreeGrafter"/>
</dbReference>
<reference evidence="2" key="1">
    <citation type="submission" date="2021-02" db="EMBL/GenBank/DDBJ databases">
        <authorList>
            <person name="Nowell W R."/>
        </authorList>
    </citation>
    <scope>NUCLEOTIDE SEQUENCE</scope>
</reference>